<keyword evidence="1" id="KW-1133">Transmembrane helix</keyword>
<proteinExistence type="predicted"/>
<evidence type="ECO:0000313" key="2">
    <source>
        <dbReference type="EMBL" id="ACM31585.1"/>
    </source>
</evidence>
<protein>
    <submittedName>
        <fullName evidence="2">Uncharacterized protein</fullName>
    </submittedName>
</protein>
<accession>A0A9J9U994</accession>
<organism evidence="2 3">
    <name type="scientific">Acidovorax ebreus (strain TPSY)</name>
    <name type="common">Diaphorobacter sp. (strain TPSY)</name>
    <dbReference type="NCBI Taxonomy" id="535289"/>
    <lineage>
        <taxon>Bacteria</taxon>
        <taxon>Pseudomonadati</taxon>
        <taxon>Pseudomonadota</taxon>
        <taxon>Betaproteobacteria</taxon>
        <taxon>Burkholderiales</taxon>
        <taxon>Comamonadaceae</taxon>
        <taxon>Diaphorobacter</taxon>
    </lineage>
</organism>
<keyword evidence="1" id="KW-0472">Membrane</keyword>
<dbReference type="RefSeq" id="WP_012655207.1">
    <property type="nucleotide sequence ID" value="NC_011992.1"/>
</dbReference>
<dbReference type="Proteomes" id="UP000000450">
    <property type="component" value="Chromosome"/>
</dbReference>
<dbReference type="EMBL" id="CP001392">
    <property type="protein sequence ID" value="ACM31585.1"/>
    <property type="molecule type" value="Genomic_DNA"/>
</dbReference>
<gene>
    <name evidence="2" type="ordered locus">Dtpsy_0098</name>
</gene>
<dbReference type="AlphaFoldDB" id="A0A9J9U994"/>
<feature type="transmembrane region" description="Helical" evidence="1">
    <location>
        <begin position="29"/>
        <end position="52"/>
    </location>
</feature>
<reference evidence="2 3" key="1">
    <citation type="journal article" date="2010" name="J. Bacteriol.">
        <title>Completed genome sequence of the anaerobic iron-oxidizing bacterium Acidovorax ebreus strain TPSY.</title>
        <authorList>
            <person name="Byrne-Bailey K.G."/>
            <person name="Weber K.A."/>
            <person name="Chair A.H."/>
            <person name="Bose S."/>
            <person name="Knox T."/>
            <person name="Spanbauer T.L."/>
            <person name="Chertkov O."/>
            <person name="Coates J.D."/>
        </authorList>
    </citation>
    <scope>NUCLEOTIDE SEQUENCE [LARGE SCALE GENOMIC DNA]</scope>
    <source>
        <strain evidence="2 3">TPSY</strain>
    </source>
</reference>
<keyword evidence="3" id="KW-1185">Reference proteome</keyword>
<keyword evidence="1" id="KW-0812">Transmembrane</keyword>
<dbReference type="KEGG" id="dia:Dtpsy_0098"/>
<evidence type="ECO:0000256" key="1">
    <source>
        <dbReference type="SAM" id="Phobius"/>
    </source>
</evidence>
<evidence type="ECO:0000313" key="3">
    <source>
        <dbReference type="Proteomes" id="UP000000450"/>
    </source>
</evidence>
<name>A0A9J9U994_ACIET</name>
<sequence>MAHDHPIAPNAADVEAATATDAAESVVHLIPVVIPAVGAAMIFLLAFIAVYMA</sequence>